<proteinExistence type="predicted"/>
<dbReference type="EMBL" id="PVQB02000832">
    <property type="protein sequence ID" value="KAF4333483.1"/>
    <property type="molecule type" value="Genomic_DNA"/>
</dbReference>
<dbReference type="Proteomes" id="UP000730481">
    <property type="component" value="Unassembled WGS sequence"/>
</dbReference>
<sequence length="120" mass="13302">MTLAVAFLTKEPILPMPSSKASVDAKPEEGGNQEEKILQHEQWYESLHWPAPRRVPVPHMDICGIMQVIEISDQSRRKKTQVSAIAIETLTLSPCVLELEGFEVGPPAACPKVWSVNRSA</sequence>
<accession>A0A9P5A7N5</accession>
<reference evidence="1" key="2">
    <citation type="submission" date="2020-02" db="EMBL/GenBank/DDBJ databases">
        <title>Identification and distribution of gene clusters putatively required for synthesis of sphingolipid metabolism inhibitors in phylogenetically diverse species of the filamentous fungus Fusarium.</title>
        <authorList>
            <person name="Kim H.-S."/>
            <person name="Busman M."/>
            <person name="Brown D.W."/>
            <person name="Divon H."/>
            <person name="Uhlig S."/>
            <person name="Proctor R.H."/>
        </authorList>
    </citation>
    <scope>NUCLEOTIDE SEQUENCE</scope>
    <source>
        <strain evidence="1">NRRL 25174</strain>
    </source>
</reference>
<gene>
    <name evidence="1" type="ORF">FBEOM_12702</name>
</gene>
<evidence type="ECO:0000313" key="2">
    <source>
        <dbReference type="Proteomes" id="UP000730481"/>
    </source>
</evidence>
<dbReference type="AlphaFoldDB" id="A0A9P5A7N5"/>
<reference evidence="1" key="1">
    <citation type="journal article" date="2017" name="Mycologia">
        <title>Fusarium algeriense, sp. nov., a novel toxigenic crown rot pathogen of durum wheat from Algeria is nested in the Fusarium burgessii species complex.</title>
        <authorList>
            <person name="Laraba I."/>
            <person name="Keddad A."/>
            <person name="Boureghda H."/>
            <person name="Abdallah N."/>
            <person name="Vaughan M.M."/>
            <person name="Proctor R.H."/>
            <person name="Busman M."/>
            <person name="O'Donnell K."/>
        </authorList>
    </citation>
    <scope>NUCLEOTIDE SEQUENCE</scope>
    <source>
        <strain evidence="1">NRRL 25174</strain>
    </source>
</reference>
<name>A0A9P5A7N5_9HYPO</name>
<evidence type="ECO:0000313" key="1">
    <source>
        <dbReference type="EMBL" id="KAF4333483.1"/>
    </source>
</evidence>
<protein>
    <submittedName>
        <fullName evidence="1">Uncharacterized protein</fullName>
    </submittedName>
</protein>
<organism evidence="1 2">
    <name type="scientific">Fusarium beomiforme</name>
    <dbReference type="NCBI Taxonomy" id="44412"/>
    <lineage>
        <taxon>Eukaryota</taxon>
        <taxon>Fungi</taxon>
        <taxon>Dikarya</taxon>
        <taxon>Ascomycota</taxon>
        <taxon>Pezizomycotina</taxon>
        <taxon>Sordariomycetes</taxon>
        <taxon>Hypocreomycetidae</taxon>
        <taxon>Hypocreales</taxon>
        <taxon>Nectriaceae</taxon>
        <taxon>Fusarium</taxon>
        <taxon>Fusarium burgessii species complex</taxon>
    </lineage>
</organism>
<comment type="caution">
    <text evidence="1">The sequence shown here is derived from an EMBL/GenBank/DDBJ whole genome shotgun (WGS) entry which is preliminary data.</text>
</comment>
<keyword evidence="2" id="KW-1185">Reference proteome</keyword>